<dbReference type="EMBL" id="MEVF01000030">
    <property type="protein sequence ID" value="OGC48902.1"/>
    <property type="molecule type" value="Genomic_DNA"/>
</dbReference>
<sequence length="163" mass="18936">MIKNKYLILSSLMLLTVGLGLLASSISIAYAQSNTNYPPLIQKLIERFNLNTSEVDEVIKEVKNQRHEEMKQNISERLDQAVTDGKITSEQKDQVLAKLEEWHSNKEELMNLTSEEKRTKIREMRTELETWAEENGIDFSLLFGFGHKMFMKGFHDGHMMGQW</sequence>
<organism evidence="2 3">
    <name type="scientific">candidate division WWE3 bacterium RIFCSPLOWO2_01_FULL_37_15</name>
    <dbReference type="NCBI Taxonomy" id="1802622"/>
    <lineage>
        <taxon>Bacteria</taxon>
        <taxon>Katanobacteria</taxon>
    </lineage>
</organism>
<dbReference type="Proteomes" id="UP000177458">
    <property type="component" value="Unassembled WGS sequence"/>
</dbReference>
<dbReference type="AlphaFoldDB" id="A0A1F4UVF4"/>
<reference evidence="2 3" key="1">
    <citation type="journal article" date="2016" name="Nat. Commun.">
        <title>Thousands of microbial genomes shed light on interconnected biogeochemical processes in an aquifer system.</title>
        <authorList>
            <person name="Anantharaman K."/>
            <person name="Brown C.T."/>
            <person name="Hug L.A."/>
            <person name="Sharon I."/>
            <person name="Castelle C.J."/>
            <person name="Probst A.J."/>
            <person name="Thomas B.C."/>
            <person name="Singh A."/>
            <person name="Wilkins M.J."/>
            <person name="Karaoz U."/>
            <person name="Brodie E.L."/>
            <person name="Williams K.H."/>
            <person name="Hubbard S.S."/>
            <person name="Banfield J.F."/>
        </authorList>
    </citation>
    <scope>NUCLEOTIDE SEQUENCE [LARGE SCALE GENOMIC DNA]</scope>
</reference>
<comment type="caution">
    <text evidence="2">The sequence shown here is derived from an EMBL/GenBank/DDBJ whole genome shotgun (WGS) entry which is preliminary data.</text>
</comment>
<protein>
    <submittedName>
        <fullName evidence="2">Uncharacterized protein</fullName>
    </submittedName>
</protein>
<name>A0A1F4UVF4_UNCKA</name>
<evidence type="ECO:0000313" key="3">
    <source>
        <dbReference type="Proteomes" id="UP000177458"/>
    </source>
</evidence>
<keyword evidence="1" id="KW-0175">Coiled coil</keyword>
<accession>A0A1F4UVF4</accession>
<feature type="coiled-coil region" evidence="1">
    <location>
        <begin position="64"/>
        <end position="134"/>
    </location>
</feature>
<proteinExistence type="predicted"/>
<evidence type="ECO:0000313" key="2">
    <source>
        <dbReference type="EMBL" id="OGC48902.1"/>
    </source>
</evidence>
<evidence type="ECO:0000256" key="1">
    <source>
        <dbReference type="SAM" id="Coils"/>
    </source>
</evidence>
<gene>
    <name evidence="2" type="ORF">A3A69_02065</name>
</gene>